<accession>A0A8H9GL27</accession>
<protein>
    <recommendedName>
        <fullName evidence="2">Activator of Hsp90 ATPase homologue 1/2-like C-terminal domain-containing protein</fullName>
    </recommendedName>
</protein>
<dbReference type="CDD" id="cd07826">
    <property type="entry name" value="SRPBCC_CalC_Aha1-like_9"/>
    <property type="match status" value="1"/>
</dbReference>
<proteinExistence type="inferred from homology"/>
<feature type="domain" description="Activator of Hsp90 ATPase homologue 1/2-like C-terminal" evidence="2">
    <location>
        <begin position="26"/>
        <end position="155"/>
    </location>
</feature>
<keyword evidence="4" id="KW-1185">Reference proteome</keyword>
<evidence type="ECO:0000313" key="3">
    <source>
        <dbReference type="EMBL" id="GGM34218.1"/>
    </source>
</evidence>
<dbReference type="RefSeq" id="WP_171104613.1">
    <property type="nucleotide sequence ID" value="NZ_BMPT01000014.1"/>
</dbReference>
<evidence type="ECO:0000313" key="4">
    <source>
        <dbReference type="Proteomes" id="UP000655589"/>
    </source>
</evidence>
<dbReference type="InterPro" id="IPR023393">
    <property type="entry name" value="START-like_dom_sf"/>
</dbReference>
<dbReference type="Gene3D" id="3.30.530.20">
    <property type="match status" value="1"/>
</dbReference>
<comment type="similarity">
    <text evidence="1">Belongs to the AHA1 family.</text>
</comment>
<dbReference type="InterPro" id="IPR013538">
    <property type="entry name" value="ASHA1/2-like_C"/>
</dbReference>
<evidence type="ECO:0000259" key="2">
    <source>
        <dbReference type="Pfam" id="PF08327"/>
    </source>
</evidence>
<reference evidence="3" key="1">
    <citation type="journal article" date="2014" name="Int. J. Syst. Evol. Microbiol.">
        <title>Complete genome sequence of Corynebacterium casei LMG S-19264T (=DSM 44701T), isolated from a smear-ripened cheese.</title>
        <authorList>
            <consortium name="US DOE Joint Genome Institute (JGI-PGF)"/>
            <person name="Walter F."/>
            <person name="Albersmeier A."/>
            <person name="Kalinowski J."/>
            <person name="Ruckert C."/>
        </authorList>
    </citation>
    <scope>NUCLEOTIDE SEQUENCE</scope>
    <source>
        <strain evidence="3">JCM 3051</strain>
    </source>
</reference>
<dbReference type="SUPFAM" id="SSF55961">
    <property type="entry name" value="Bet v1-like"/>
    <property type="match status" value="1"/>
</dbReference>
<evidence type="ECO:0000256" key="1">
    <source>
        <dbReference type="ARBA" id="ARBA00006817"/>
    </source>
</evidence>
<dbReference type="EMBL" id="BMPT01000014">
    <property type="protein sequence ID" value="GGM34218.1"/>
    <property type="molecule type" value="Genomic_DNA"/>
</dbReference>
<dbReference type="AlphaFoldDB" id="A0A8H9GL27"/>
<sequence length="170" mass="18799">MTTTTKGSAVLTLPSDTEILVTREFNAPRHLVWRVLTEPALIERWWAGRQGTVTSATVDLRVGGSWRYVMATNDGDEVAFHGEYREIEAPERMTHTEVFEGMPDGDSDPSLNHYTLAEHDGRTTLTVRTVVSSKEVRDMIIASGMEAGMQEGYDLVEEIAVELAGEQATA</sequence>
<organism evidence="3 4">
    <name type="scientific">Promicromonospora citrea</name>
    <dbReference type="NCBI Taxonomy" id="43677"/>
    <lineage>
        <taxon>Bacteria</taxon>
        <taxon>Bacillati</taxon>
        <taxon>Actinomycetota</taxon>
        <taxon>Actinomycetes</taxon>
        <taxon>Micrococcales</taxon>
        <taxon>Promicromonosporaceae</taxon>
        <taxon>Promicromonospora</taxon>
    </lineage>
</organism>
<dbReference type="Proteomes" id="UP000655589">
    <property type="component" value="Unassembled WGS sequence"/>
</dbReference>
<name>A0A8H9GL27_9MICO</name>
<gene>
    <name evidence="3" type="ORF">GCM10010102_32230</name>
</gene>
<dbReference type="Pfam" id="PF08327">
    <property type="entry name" value="AHSA1"/>
    <property type="match status" value="1"/>
</dbReference>
<reference evidence="3" key="2">
    <citation type="submission" date="2020-09" db="EMBL/GenBank/DDBJ databases">
        <authorList>
            <person name="Sun Q."/>
            <person name="Ohkuma M."/>
        </authorList>
    </citation>
    <scope>NUCLEOTIDE SEQUENCE</scope>
    <source>
        <strain evidence="3">JCM 3051</strain>
    </source>
</reference>
<comment type="caution">
    <text evidence="3">The sequence shown here is derived from an EMBL/GenBank/DDBJ whole genome shotgun (WGS) entry which is preliminary data.</text>
</comment>